<keyword evidence="3" id="KW-0560">Oxidoreductase</keyword>
<evidence type="ECO:0000256" key="5">
    <source>
        <dbReference type="SAM" id="Phobius"/>
    </source>
</evidence>
<dbReference type="InterPro" id="IPR020843">
    <property type="entry name" value="ER"/>
</dbReference>
<dbReference type="Pfam" id="PF00107">
    <property type="entry name" value="ADH_zinc_N"/>
    <property type="match status" value="1"/>
</dbReference>
<keyword evidence="2 4" id="KW-0862">Zinc</keyword>
<dbReference type="SUPFAM" id="SSF51735">
    <property type="entry name" value="NAD(P)-binding Rossmann-fold domains"/>
    <property type="match status" value="1"/>
</dbReference>
<keyword evidence="5" id="KW-1133">Transmembrane helix</keyword>
<dbReference type="Pfam" id="PF08240">
    <property type="entry name" value="ADH_N"/>
    <property type="match status" value="1"/>
</dbReference>
<dbReference type="InterPro" id="IPR002328">
    <property type="entry name" value="ADH_Zn_CS"/>
</dbReference>
<dbReference type="PROSITE" id="PS00059">
    <property type="entry name" value="ADH_ZINC"/>
    <property type="match status" value="1"/>
</dbReference>
<accession>A0ABR7ECL6</accession>
<evidence type="ECO:0000313" key="7">
    <source>
        <dbReference type="EMBL" id="MBC5647522.1"/>
    </source>
</evidence>
<comment type="similarity">
    <text evidence="4">Belongs to the zinc-containing alcohol dehydrogenase family.</text>
</comment>
<keyword evidence="5" id="KW-0472">Membrane</keyword>
<dbReference type="CDD" id="cd08234">
    <property type="entry name" value="threonine_DH_like"/>
    <property type="match status" value="1"/>
</dbReference>
<sequence length="341" mass="36838">MKAAVFYGKQDIRIEDIPMPKVGDDDVLIRVKACGVCGTDVHIYHGNQGSADVVPPRVLGHEFSGMVEEVGKNVTEFQPGDRVCADPNKLCGACYYCRSGIGHFCEHMTIYGVSENGGFAQFCSVNKSQVLKLAAWTAYHEGAMAESVSCCLHGMDMCNIKSGQKVAVIGGGMIGLIMIQLAVIAGASRVALIEPVEGKRKMGEKLGAAVCIDPASQDVRGELEKSGIDRLDAVIECVGLPETMEQAIELAGRKSVAMLFGLSSPEATITVKPFDLFRREVDIKASYINPYTIDRAAELINSRRIDVGFMQCDPLPLERLADAVSDPELRRQGKLIIDPAL</sequence>
<feature type="domain" description="Enoyl reductase (ER)" evidence="6">
    <location>
        <begin position="8"/>
        <end position="337"/>
    </location>
</feature>
<evidence type="ECO:0000259" key="6">
    <source>
        <dbReference type="SMART" id="SM00829"/>
    </source>
</evidence>
<evidence type="ECO:0000256" key="4">
    <source>
        <dbReference type="RuleBase" id="RU361277"/>
    </source>
</evidence>
<name>A0ABR7ECL6_9FIRM</name>
<dbReference type="Gene3D" id="3.40.50.720">
    <property type="entry name" value="NAD(P)-binding Rossmann-like Domain"/>
    <property type="match status" value="1"/>
</dbReference>
<comment type="caution">
    <text evidence="7">The sequence shown here is derived from an EMBL/GenBank/DDBJ whole genome shotgun (WGS) entry which is preliminary data.</text>
</comment>
<comment type="cofactor">
    <cofactor evidence="4">
        <name>Zn(2+)</name>
        <dbReference type="ChEBI" id="CHEBI:29105"/>
    </cofactor>
</comment>
<keyword evidence="1 4" id="KW-0479">Metal-binding</keyword>
<evidence type="ECO:0000256" key="3">
    <source>
        <dbReference type="ARBA" id="ARBA00023002"/>
    </source>
</evidence>
<dbReference type="Gene3D" id="3.90.180.10">
    <property type="entry name" value="Medium-chain alcohol dehydrogenases, catalytic domain"/>
    <property type="match status" value="1"/>
</dbReference>
<protein>
    <submittedName>
        <fullName evidence="7">Zinc-dependent alcohol dehydrogenase family protein</fullName>
    </submittedName>
</protein>
<keyword evidence="8" id="KW-1185">Reference proteome</keyword>
<evidence type="ECO:0000256" key="2">
    <source>
        <dbReference type="ARBA" id="ARBA00022833"/>
    </source>
</evidence>
<dbReference type="InterPro" id="IPR011032">
    <property type="entry name" value="GroES-like_sf"/>
</dbReference>
<proteinExistence type="inferred from homology"/>
<dbReference type="InterPro" id="IPR013149">
    <property type="entry name" value="ADH-like_C"/>
</dbReference>
<dbReference type="Proteomes" id="UP000606889">
    <property type="component" value="Unassembled WGS sequence"/>
</dbReference>
<dbReference type="EMBL" id="JACOON010000002">
    <property type="protein sequence ID" value="MBC5647522.1"/>
    <property type="molecule type" value="Genomic_DNA"/>
</dbReference>
<dbReference type="PANTHER" id="PTHR43401">
    <property type="entry name" value="L-THREONINE 3-DEHYDROGENASE"/>
    <property type="match status" value="1"/>
</dbReference>
<evidence type="ECO:0000313" key="8">
    <source>
        <dbReference type="Proteomes" id="UP000606889"/>
    </source>
</evidence>
<keyword evidence="5" id="KW-0812">Transmembrane</keyword>
<organism evidence="7 8">
    <name type="scientific">Christensenella tenuis</name>
    <dbReference type="NCBI Taxonomy" id="2763033"/>
    <lineage>
        <taxon>Bacteria</taxon>
        <taxon>Bacillati</taxon>
        <taxon>Bacillota</taxon>
        <taxon>Clostridia</taxon>
        <taxon>Christensenellales</taxon>
        <taxon>Christensenellaceae</taxon>
        <taxon>Christensenella</taxon>
    </lineage>
</organism>
<dbReference type="RefSeq" id="WP_186857048.1">
    <property type="nucleotide sequence ID" value="NZ_JACOON010000002.1"/>
</dbReference>
<dbReference type="InterPro" id="IPR036291">
    <property type="entry name" value="NAD(P)-bd_dom_sf"/>
</dbReference>
<dbReference type="InterPro" id="IPR050129">
    <property type="entry name" value="Zn_alcohol_dh"/>
</dbReference>
<evidence type="ECO:0000256" key="1">
    <source>
        <dbReference type="ARBA" id="ARBA00022723"/>
    </source>
</evidence>
<gene>
    <name evidence="7" type="ORF">H8S18_04170</name>
</gene>
<dbReference type="PANTHER" id="PTHR43401:SF2">
    <property type="entry name" value="L-THREONINE 3-DEHYDROGENASE"/>
    <property type="match status" value="1"/>
</dbReference>
<dbReference type="SMART" id="SM00829">
    <property type="entry name" value="PKS_ER"/>
    <property type="match status" value="1"/>
</dbReference>
<dbReference type="SUPFAM" id="SSF50129">
    <property type="entry name" value="GroES-like"/>
    <property type="match status" value="1"/>
</dbReference>
<dbReference type="InterPro" id="IPR013154">
    <property type="entry name" value="ADH-like_N"/>
</dbReference>
<reference evidence="7 8" key="1">
    <citation type="submission" date="2020-08" db="EMBL/GenBank/DDBJ databases">
        <title>Genome public.</title>
        <authorList>
            <person name="Liu C."/>
            <person name="Sun Q."/>
        </authorList>
    </citation>
    <scope>NUCLEOTIDE SEQUENCE [LARGE SCALE GENOMIC DNA]</scope>
    <source>
        <strain evidence="7 8">NSJ-35</strain>
    </source>
</reference>
<feature type="transmembrane region" description="Helical" evidence="5">
    <location>
        <begin position="166"/>
        <end position="192"/>
    </location>
</feature>